<keyword evidence="5" id="KW-0677">Repeat</keyword>
<keyword evidence="2" id="KW-0963">Cytoplasm</keyword>
<reference evidence="11" key="1">
    <citation type="submission" date="2025-08" db="UniProtKB">
        <authorList>
            <consortium name="Ensembl"/>
        </authorList>
    </citation>
    <scope>IDENTIFICATION</scope>
</reference>
<accession>A0A8C6UJE8</accession>
<evidence type="ECO:0000313" key="11">
    <source>
        <dbReference type="Ensembl" id="ENSNMLP00000037251.1"/>
    </source>
</evidence>
<evidence type="ECO:0000256" key="3">
    <source>
        <dbReference type="ARBA" id="ARBA00022679"/>
    </source>
</evidence>
<dbReference type="InterPro" id="IPR002867">
    <property type="entry name" value="IBR_dom"/>
</dbReference>
<evidence type="ECO:0000256" key="7">
    <source>
        <dbReference type="ARBA" id="ARBA00022786"/>
    </source>
</evidence>
<evidence type="ECO:0000256" key="6">
    <source>
        <dbReference type="ARBA" id="ARBA00022771"/>
    </source>
</evidence>
<dbReference type="InterPro" id="IPR003977">
    <property type="entry name" value="Parkin"/>
</dbReference>
<dbReference type="GO" id="GO:0005739">
    <property type="term" value="C:mitochondrion"/>
    <property type="evidence" value="ECO:0007669"/>
    <property type="project" value="InterPro"/>
</dbReference>
<evidence type="ECO:0000256" key="9">
    <source>
        <dbReference type="ARBA" id="ARBA00022843"/>
    </source>
</evidence>
<keyword evidence="8" id="KW-0862">Zinc</keyword>
<evidence type="ECO:0000256" key="8">
    <source>
        <dbReference type="ARBA" id="ARBA00022833"/>
    </source>
</evidence>
<dbReference type="Proteomes" id="UP000694523">
    <property type="component" value="Unplaced"/>
</dbReference>
<reference evidence="11" key="2">
    <citation type="submission" date="2025-09" db="UniProtKB">
        <authorList>
            <consortium name="Ensembl"/>
        </authorList>
    </citation>
    <scope>IDENTIFICATION</scope>
</reference>
<dbReference type="InterPro" id="IPR041170">
    <property type="entry name" value="Znf-RING_14"/>
</dbReference>
<evidence type="ECO:0000256" key="5">
    <source>
        <dbReference type="ARBA" id="ARBA00022737"/>
    </source>
</evidence>
<proteinExistence type="predicted"/>
<keyword evidence="9" id="KW-0832">Ubl conjugation</keyword>
<dbReference type="InterPro" id="IPR044066">
    <property type="entry name" value="TRIAD_supradom"/>
</dbReference>
<dbReference type="PROSITE" id="PS51873">
    <property type="entry name" value="TRIAD"/>
    <property type="match status" value="1"/>
</dbReference>
<keyword evidence="3" id="KW-0808">Transferase</keyword>
<dbReference type="AlphaFoldDB" id="A0A8C6UJE8"/>
<protein>
    <recommendedName>
        <fullName evidence="10">RING-type domain-containing protein</fullName>
    </recommendedName>
</protein>
<organism evidence="11 12">
    <name type="scientific">Neogobius melanostomus</name>
    <name type="common">round goby</name>
    <dbReference type="NCBI Taxonomy" id="47308"/>
    <lineage>
        <taxon>Eukaryota</taxon>
        <taxon>Metazoa</taxon>
        <taxon>Chordata</taxon>
        <taxon>Craniata</taxon>
        <taxon>Vertebrata</taxon>
        <taxon>Euteleostomi</taxon>
        <taxon>Actinopterygii</taxon>
        <taxon>Neopterygii</taxon>
        <taxon>Teleostei</taxon>
        <taxon>Neoteleostei</taxon>
        <taxon>Acanthomorphata</taxon>
        <taxon>Gobiaria</taxon>
        <taxon>Gobiiformes</taxon>
        <taxon>Gobioidei</taxon>
        <taxon>Gobiidae</taxon>
        <taxon>Benthophilinae</taxon>
        <taxon>Neogobiini</taxon>
        <taxon>Neogobius</taxon>
    </lineage>
</organism>
<evidence type="ECO:0000259" key="10">
    <source>
        <dbReference type="PROSITE" id="PS51873"/>
    </source>
</evidence>
<evidence type="ECO:0000256" key="4">
    <source>
        <dbReference type="ARBA" id="ARBA00022723"/>
    </source>
</evidence>
<dbReference type="GO" id="GO:0004842">
    <property type="term" value="F:ubiquitin-protein transferase activity"/>
    <property type="evidence" value="ECO:0007669"/>
    <property type="project" value="InterPro"/>
</dbReference>
<evidence type="ECO:0000256" key="2">
    <source>
        <dbReference type="ARBA" id="ARBA00022490"/>
    </source>
</evidence>
<dbReference type="GO" id="GO:0008270">
    <property type="term" value="F:zinc ion binding"/>
    <property type="evidence" value="ECO:0007669"/>
    <property type="project" value="UniProtKB-KW"/>
</dbReference>
<dbReference type="Ensembl" id="ENSNMLT00000041481.1">
    <property type="protein sequence ID" value="ENSNMLP00000037251.1"/>
    <property type="gene ID" value="ENSNMLG00000023053.1"/>
</dbReference>
<keyword evidence="4" id="KW-0479">Metal-binding</keyword>
<feature type="domain" description="RING-type" evidence="10">
    <location>
        <begin position="43"/>
        <end position="192"/>
    </location>
</feature>
<dbReference type="Pfam" id="PF17978">
    <property type="entry name" value="zf-RING_14"/>
    <property type="match status" value="1"/>
</dbReference>
<dbReference type="Gene3D" id="2.20.25.20">
    <property type="match status" value="1"/>
</dbReference>
<evidence type="ECO:0000313" key="12">
    <source>
        <dbReference type="Proteomes" id="UP000694523"/>
    </source>
</evidence>
<keyword evidence="12" id="KW-1185">Reference proteome</keyword>
<evidence type="ECO:0000256" key="1">
    <source>
        <dbReference type="ARBA" id="ARBA00004514"/>
    </source>
</evidence>
<comment type="subcellular location">
    <subcellularLocation>
        <location evidence="1">Cytoplasm</location>
        <location evidence="1">Cytosol</location>
    </subcellularLocation>
</comment>
<dbReference type="SMART" id="SM00647">
    <property type="entry name" value="IBR"/>
    <property type="match status" value="1"/>
</dbReference>
<name>A0A8C6UJE8_9GOBI</name>
<keyword evidence="6" id="KW-0863">Zinc-finger</keyword>
<sequence length="192" mass="21924">GSNKCFSPHFFFIVKEFFFKCASHPTSQDERSVALDLVTLNSRKVPCLRFCRFRDVVVVFPCAERHVICLDCFRGYARTRLDERQFVHDRELGYTLPCPAGCEDSLIKELHHFRYDRYLRFGAEQCVLQLGGLLCPGRGCGAGLVSRTRRVECDMRAGCGLVFCRDCRGPYHQGCCAPVQKNGTTRRNCTCF</sequence>
<dbReference type="GO" id="GO:0005829">
    <property type="term" value="C:cytosol"/>
    <property type="evidence" value="ECO:0007669"/>
    <property type="project" value="UniProtKB-SubCell"/>
</dbReference>
<keyword evidence="7" id="KW-0833">Ubl conjugation pathway</keyword>
<dbReference type="PRINTS" id="PR01475">
    <property type="entry name" value="PARKIN"/>
</dbReference>